<protein>
    <submittedName>
        <fullName evidence="1">Secondary metabolism regulator laeA like protein</fullName>
    </submittedName>
</protein>
<dbReference type="Proteomes" id="UP000689129">
    <property type="component" value="Unassembled WGS sequence"/>
</dbReference>
<proteinExistence type="predicted"/>
<accession>A0A8I3A1J9</accession>
<dbReference type="EMBL" id="JAEMWZ010000026">
    <property type="protein sequence ID" value="KAG7141791.1"/>
    <property type="molecule type" value="Genomic_DNA"/>
</dbReference>
<comment type="caution">
    <text evidence="1">The sequence shown here is derived from an EMBL/GenBank/DDBJ whole genome shotgun (WGS) entry which is preliminary data.</text>
</comment>
<reference evidence="1" key="1">
    <citation type="journal article" date="2021" name="Mol. Plant Pathol.">
        <title>A 20-kb lineage-specific genomic region tames virulence in pathogenic amphidiploid Verticillium longisporum.</title>
        <authorList>
            <person name="Harting R."/>
            <person name="Starke J."/>
            <person name="Kusch H."/>
            <person name="Poggeler S."/>
            <person name="Maurus I."/>
            <person name="Schluter R."/>
            <person name="Landesfeind M."/>
            <person name="Bulla I."/>
            <person name="Nowrousian M."/>
            <person name="de Jonge R."/>
            <person name="Stahlhut G."/>
            <person name="Hoff K.J."/>
            <person name="Asshauer K.P."/>
            <person name="Thurmer A."/>
            <person name="Stanke M."/>
            <person name="Daniel R."/>
            <person name="Morgenstern B."/>
            <person name="Thomma B.P.H.J."/>
            <person name="Kronstad J.W."/>
            <person name="Braus-Stromeyer S.A."/>
            <person name="Braus G.H."/>
        </authorList>
    </citation>
    <scope>NUCLEOTIDE SEQUENCE</scope>
    <source>
        <strain evidence="1">Vl32</strain>
    </source>
</reference>
<sequence>MQDRKVIGKMDVFMESFLLDVIYSPSMRFDVLHRVVSLARQNKHFDNEVPDRARVLDLGTGTGIWAIDVSEPAWGSTLASEFAIVKNLTVQRNRGL</sequence>
<name>A0A8I3A1J9_VERLO</name>
<dbReference type="AlphaFoldDB" id="A0A8I3A1J9"/>
<gene>
    <name evidence="1" type="ORF">HYQ45_018801</name>
</gene>
<evidence type="ECO:0000313" key="1">
    <source>
        <dbReference type="EMBL" id="KAG7141791.1"/>
    </source>
</evidence>
<evidence type="ECO:0000313" key="2">
    <source>
        <dbReference type="Proteomes" id="UP000689129"/>
    </source>
</evidence>
<dbReference type="OrthoDB" id="2013972at2759"/>
<organism evidence="1 2">
    <name type="scientific">Verticillium longisporum</name>
    <name type="common">Verticillium dahliae var. longisporum</name>
    <dbReference type="NCBI Taxonomy" id="100787"/>
    <lineage>
        <taxon>Eukaryota</taxon>
        <taxon>Fungi</taxon>
        <taxon>Dikarya</taxon>
        <taxon>Ascomycota</taxon>
        <taxon>Pezizomycotina</taxon>
        <taxon>Sordariomycetes</taxon>
        <taxon>Hypocreomycetidae</taxon>
        <taxon>Glomerellales</taxon>
        <taxon>Plectosphaerellaceae</taxon>
        <taxon>Verticillium</taxon>
    </lineage>
</organism>